<sequence length="119" mass="12701">MITIGQWTQDGTGLSGVLWHDDDTSGRAVYVGGRRAGNLGGWDHAHAGHILSQPDTYRTVEGTIIAGSGLDVGPDPKTGYAKQLSPIQYNLHAFIAHSILTSNTLRLSFTSIICTIVDP</sequence>
<gene>
    <name evidence="1" type="ORF">BC938DRAFT_474340</name>
</gene>
<reference evidence="1 2" key="1">
    <citation type="journal article" date="2018" name="New Phytol.">
        <title>Phylogenomics of Endogonaceae and evolution of mycorrhizas within Mucoromycota.</title>
        <authorList>
            <person name="Chang Y."/>
            <person name="Desiro A."/>
            <person name="Na H."/>
            <person name="Sandor L."/>
            <person name="Lipzen A."/>
            <person name="Clum A."/>
            <person name="Barry K."/>
            <person name="Grigoriev I.V."/>
            <person name="Martin F.M."/>
            <person name="Stajich J.E."/>
            <person name="Smith M.E."/>
            <person name="Bonito G."/>
            <person name="Spatafora J.W."/>
        </authorList>
    </citation>
    <scope>NUCLEOTIDE SEQUENCE [LARGE SCALE GENOMIC DNA]</scope>
    <source>
        <strain evidence="1 2">AD002</strain>
    </source>
</reference>
<organism evidence="1 2">
    <name type="scientific">Jimgerdemannia flammicorona</name>
    <dbReference type="NCBI Taxonomy" id="994334"/>
    <lineage>
        <taxon>Eukaryota</taxon>
        <taxon>Fungi</taxon>
        <taxon>Fungi incertae sedis</taxon>
        <taxon>Mucoromycota</taxon>
        <taxon>Mucoromycotina</taxon>
        <taxon>Endogonomycetes</taxon>
        <taxon>Endogonales</taxon>
        <taxon>Endogonaceae</taxon>
        <taxon>Jimgerdemannia</taxon>
    </lineage>
</organism>
<protein>
    <submittedName>
        <fullName evidence="1">Uncharacterized protein</fullName>
    </submittedName>
</protein>
<name>A0A433QSK9_9FUNG</name>
<comment type="caution">
    <text evidence="1">The sequence shown here is derived from an EMBL/GenBank/DDBJ whole genome shotgun (WGS) entry which is preliminary data.</text>
</comment>
<evidence type="ECO:0000313" key="2">
    <source>
        <dbReference type="Proteomes" id="UP000274822"/>
    </source>
</evidence>
<keyword evidence="2" id="KW-1185">Reference proteome</keyword>
<proteinExistence type="predicted"/>
<accession>A0A433QSK9</accession>
<dbReference type="Proteomes" id="UP000274822">
    <property type="component" value="Unassembled WGS sequence"/>
</dbReference>
<dbReference type="EMBL" id="RBNJ01001783">
    <property type="protein sequence ID" value="RUS32772.1"/>
    <property type="molecule type" value="Genomic_DNA"/>
</dbReference>
<dbReference type="AlphaFoldDB" id="A0A433QSK9"/>
<evidence type="ECO:0000313" key="1">
    <source>
        <dbReference type="EMBL" id="RUS32772.1"/>
    </source>
</evidence>